<comment type="caution">
    <text evidence="3">The sequence shown here is derived from an EMBL/GenBank/DDBJ whole genome shotgun (WGS) entry which is preliminary data.</text>
</comment>
<dbReference type="Pfam" id="PF06808">
    <property type="entry name" value="DctM"/>
    <property type="match status" value="1"/>
</dbReference>
<keyword evidence="1" id="KW-0813">Transport</keyword>
<feature type="domain" description="TRAP C4-dicarboxylate transport system permease DctM subunit" evidence="2">
    <location>
        <begin position="3"/>
        <end position="61"/>
    </location>
</feature>
<dbReference type="Proteomes" id="UP001379949">
    <property type="component" value="Unassembled WGS sequence"/>
</dbReference>
<evidence type="ECO:0000313" key="4">
    <source>
        <dbReference type="Proteomes" id="UP001379949"/>
    </source>
</evidence>
<organism evidence="3 4">
    <name type="scientific">Marinomonas arenicola</name>
    <dbReference type="NCBI Taxonomy" id="569601"/>
    <lineage>
        <taxon>Bacteria</taxon>
        <taxon>Pseudomonadati</taxon>
        <taxon>Pseudomonadota</taxon>
        <taxon>Gammaproteobacteria</taxon>
        <taxon>Oceanospirillales</taxon>
        <taxon>Oceanospirillaceae</taxon>
        <taxon>Marinomonas</taxon>
    </lineage>
</organism>
<evidence type="ECO:0000256" key="1">
    <source>
        <dbReference type="RuleBase" id="RU369079"/>
    </source>
</evidence>
<comment type="subcellular location">
    <subcellularLocation>
        <location evidence="1">Cell inner membrane</location>
        <topology evidence="1">Multi-pass membrane protein</topology>
    </subcellularLocation>
</comment>
<keyword evidence="4" id="KW-1185">Reference proteome</keyword>
<name>A0ABU9GBY7_9GAMM</name>
<evidence type="ECO:0000313" key="3">
    <source>
        <dbReference type="EMBL" id="MEL0614987.1"/>
    </source>
</evidence>
<evidence type="ECO:0000259" key="2">
    <source>
        <dbReference type="Pfam" id="PF06808"/>
    </source>
</evidence>
<keyword evidence="1" id="KW-0997">Cell inner membrane</keyword>
<accession>A0ABU9GBY7</accession>
<proteinExistence type="predicted"/>
<sequence length="69" mass="7594">MLLTAAIFGLIMFGDVTAYQLLTKIEETASNSILAAVPLFIFMGAMLEKSGIAERLFHAIHLWTKRLPG</sequence>
<keyword evidence="1" id="KW-1003">Cell membrane</keyword>
<comment type="function">
    <text evidence="1">Part of the tripartite ATP-independent periplasmic (TRAP) transport system.</text>
</comment>
<protein>
    <submittedName>
        <fullName evidence="3">TRAP transporter large permease subunit</fullName>
    </submittedName>
</protein>
<reference evidence="3 4" key="1">
    <citation type="submission" date="2024-02" db="EMBL/GenBank/DDBJ databases">
        <title>Bacteria isolated from the canopy kelp, Nereocystis luetkeana.</title>
        <authorList>
            <person name="Pfister C.A."/>
            <person name="Younker I.T."/>
            <person name="Light S.H."/>
        </authorList>
    </citation>
    <scope>NUCLEOTIDE SEQUENCE [LARGE SCALE GENOMIC DNA]</scope>
    <source>
        <strain evidence="3 4">TI.4.07</strain>
    </source>
</reference>
<keyword evidence="1" id="KW-0472">Membrane</keyword>
<dbReference type="InterPro" id="IPR010656">
    <property type="entry name" value="DctM"/>
</dbReference>
<dbReference type="EMBL" id="JBAKAR010000089">
    <property type="protein sequence ID" value="MEL0614987.1"/>
    <property type="molecule type" value="Genomic_DNA"/>
</dbReference>
<gene>
    <name evidence="3" type="ORF">V6242_17735</name>
</gene>
<feature type="non-terminal residue" evidence="3">
    <location>
        <position position="69"/>
    </location>
</feature>